<organism evidence="2 3">
    <name type="scientific">Bythopirellula polymerisocia</name>
    <dbReference type="NCBI Taxonomy" id="2528003"/>
    <lineage>
        <taxon>Bacteria</taxon>
        <taxon>Pseudomonadati</taxon>
        <taxon>Planctomycetota</taxon>
        <taxon>Planctomycetia</taxon>
        <taxon>Pirellulales</taxon>
        <taxon>Lacipirellulaceae</taxon>
        <taxon>Bythopirellula</taxon>
    </lineage>
</organism>
<dbReference type="Proteomes" id="UP000318437">
    <property type="component" value="Unassembled WGS sequence"/>
</dbReference>
<evidence type="ECO:0000313" key="3">
    <source>
        <dbReference type="Proteomes" id="UP000318437"/>
    </source>
</evidence>
<dbReference type="RefSeq" id="WP_146451793.1">
    <property type="nucleotide sequence ID" value="NZ_SJPS01000005.1"/>
</dbReference>
<dbReference type="AlphaFoldDB" id="A0A5C6CM72"/>
<evidence type="ECO:0000313" key="2">
    <source>
        <dbReference type="EMBL" id="TWU24554.1"/>
    </source>
</evidence>
<protein>
    <recommendedName>
        <fullName evidence="4">Cupin domain protein</fullName>
    </recommendedName>
</protein>
<sequence length="284" mass="31408" precursor="true">MPSLKVLRFKISAAIGSACCILILLSAYTSATEVRQQQFTMDSPAAGEVFIEPLLSGEIPGVEATHIAITGPASYSESASDDHALVMLFLDGKGKLQFQGEEHELVPETIAMPISKEKITTHVAEGDTLHALSIRKHCSDQDLEDIKDFAARRSGGMYFKKFTDCESYKEAIKSPKTTSRTVLPKDHISRVAMGTVETMGPDEVGAHRHAMLDQLFLGLSKNDSTVIADETEAAFPEFTLLHIPLGSLHGVRAEDGKRMYYMWMDFFLTKEGEEWLKTHKPDTK</sequence>
<feature type="chain" id="PRO_5023054083" description="Cupin domain protein" evidence="1">
    <location>
        <begin position="32"/>
        <end position="284"/>
    </location>
</feature>
<gene>
    <name evidence="2" type="ORF">Pla144_34380</name>
</gene>
<comment type="caution">
    <text evidence="2">The sequence shown here is derived from an EMBL/GenBank/DDBJ whole genome shotgun (WGS) entry which is preliminary data.</text>
</comment>
<name>A0A5C6CM72_9BACT</name>
<dbReference type="OrthoDB" id="257318at2"/>
<keyword evidence="3" id="KW-1185">Reference proteome</keyword>
<dbReference type="EMBL" id="SJPS01000005">
    <property type="protein sequence ID" value="TWU24554.1"/>
    <property type="molecule type" value="Genomic_DNA"/>
</dbReference>
<evidence type="ECO:0008006" key="4">
    <source>
        <dbReference type="Google" id="ProtNLM"/>
    </source>
</evidence>
<reference evidence="2 3" key="1">
    <citation type="submission" date="2019-02" db="EMBL/GenBank/DDBJ databases">
        <title>Deep-cultivation of Planctomycetes and their phenomic and genomic characterization uncovers novel biology.</title>
        <authorList>
            <person name="Wiegand S."/>
            <person name="Jogler M."/>
            <person name="Boedeker C."/>
            <person name="Pinto D."/>
            <person name="Vollmers J."/>
            <person name="Rivas-Marin E."/>
            <person name="Kohn T."/>
            <person name="Peeters S.H."/>
            <person name="Heuer A."/>
            <person name="Rast P."/>
            <person name="Oberbeckmann S."/>
            <person name="Bunk B."/>
            <person name="Jeske O."/>
            <person name="Meyerdierks A."/>
            <person name="Storesund J.E."/>
            <person name="Kallscheuer N."/>
            <person name="Luecker S."/>
            <person name="Lage O.M."/>
            <person name="Pohl T."/>
            <person name="Merkel B.J."/>
            <person name="Hornburger P."/>
            <person name="Mueller R.-W."/>
            <person name="Bruemmer F."/>
            <person name="Labrenz M."/>
            <person name="Spormann A.M."/>
            <person name="Op Den Camp H."/>
            <person name="Overmann J."/>
            <person name="Amann R."/>
            <person name="Jetten M.S.M."/>
            <person name="Mascher T."/>
            <person name="Medema M.H."/>
            <person name="Devos D.P."/>
            <person name="Kaster A.-K."/>
            <person name="Ovreas L."/>
            <person name="Rohde M."/>
            <person name="Galperin M.Y."/>
            <person name="Jogler C."/>
        </authorList>
    </citation>
    <scope>NUCLEOTIDE SEQUENCE [LARGE SCALE GENOMIC DNA]</scope>
    <source>
        <strain evidence="2 3">Pla144</strain>
    </source>
</reference>
<proteinExistence type="predicted"/>
<accession>A0A5C6CM72</accession>
<feature type="signal peptide" evidence="1">
    <location>
        <begin position="1"/>
        <end position="31"/>
    </location>
</feature>
<keyword evidence="1" id="KW-0732">Signal</keyword>
<evidence type="ECO:0000256" key="1">
    <source>
        <dbReference type="SAM" id="SignalP"/>
    </source>
</evidence>